<comment type="caution">
    <text evidence="7">The sequence shown here is derived from an EMBL/GenBank/DDBJ whole genome shotgun (WGS) entry which is preliminary data.</text>
</comment>
<keyword evidence="1" id="KW-1015">Disulfide bond</keyword>
<feature type="domain" description="Fungal lipase-type" evidence="6">
    <location>
        <begin position="100"/>
        <end position="240"/>
    </location>
</feature>
<dbReference type="Proteomes" id="UP001498398">
    <property type="component" value="Unassembled WGS sequence"/>
</dbReference>
<keyword evidence="5" id="KW-0732">Signal</keyword>
<sequence length="302" mass="32173">MMKSSTFLLSSLIGTLSVYASPIDPRQSITALSTAQISSFKPFSFFAAAAYCDPDKTLKWNCGVNCRANPDFIPVASGGDGASVQFWFVGYSPSQDTVIVSHQGTDPTEIAAVLTDADFFLTPLDPSLFPGIPSSVKVHNGFADTHAKTAADILTAVKKTLQAHGTSKVTLVGHSLGGALSLIESVYLPLHLPSGTTFRSILYGLPRVGNGDFADYVDSHVSDLTHVNNEKDFIPIVPGRFLGFEHPSGEVHIQENGNWNACPGHDNTNSRCAVGDVPNILVGNILNHLGPYDGVTMGTCFF</sequence>
<comment type="similarity">
    <text evidence="2">Belongs to the AB hydrolase superfamily. Lipase family. Class 3 subfamily.</text>
</comment>
<dbReference type="CDD" id="cd00519">
    <property type="entry name" value="Lipase_3"/>
    <property type="match status" value="1"/>
</dbReference>
<dbReference type="SUPFAM" id="SSF53474">
    <property type="entry name" value="alpha/beta-Hydrolases"/>
    <property type="match status" value="1"/>
</dbReference>
<evidence type="ECO:0000256" key="2">
    <source>
        <dbReference type="ARBA" id="ARBA00043996"/>
    </source>
</evidence>
<dbReference type="InterPro" id="IPR029058">
    <property type="entry name" value="AB_hydrolase_fold"/>
</dbReference>
<dbReference type="PANTHER" id="PTHR45856">
    <property type="entry name" value="ALPHA/BETA-HYDROLASES SUPERFAMILY PROTEIN"/>
    <property type="match status" value="1"/>
</dbReference>
<evidence type="ECO:0000259" key="6">
    <source>
        <dbReference type="Pfam" id="PF01764"/>
    </source>
</evidence>
<name>A0ABR1JG08_9AGAR</name>
<keyword evidence="8" id="KW-1185">Reference proteome</keyword>
<evidence type="ECO:0000256" key="1">
    <source>
        <dbReference type="ARBA" id="ARBA00023157"/>
    </source>
</evidence>
<dbReference type="Pfam" id="PF01764">
    <property type="entry name" value="Lipase_3"/>
    <property type="match status" value="1"/>
</dbReference>
<organism evidence="7 8">
    <name type="scientific">Marasmiellus scandens</name>
    <dbReference type="NCBI Taxonomy" id="2682957"/>
    <lineage>
        <taxon>Eukaryota</taxon>
        <taxon>Fungi</taxon>
        <taxon>Dikarya</taxon>
        <taxon>Basidiomycota</taxon>
        <taxon>Agaricomycotina</taxon>
        <taxon>Agaricomycetes</taxon>
        <taxon>Agaricomycetidae</taxon>
        <taxon>Agaricales</taxon>
        <taxon>Marasmiineae</taxon>
        <taxon>Omphalotaceae</taxon>
        <taxon>Marasmiellus</taxon>
    </lineage>
</organism>
<feature type="signal peptide" evidence="5">
    <location>
        <begin position="1"/>
        <end position="20"/>
    </location>
</feature>
<evidence type="ECO:0000313" key="8">
    <source>
        <dbReference type="Proteomes" id="UP001498398"/>
    </source>
</evidence>
<comment type="catalytic activity">
    <reaction evidence="3">
        <text>a diacylglycerol + H2O = a monoacylglycerol + a fatty acid + H(+)</text>
        <dbReference type="Rhea" id="RHEA:32731"/>
        <dbReference type="ChEBI" id="CHEBI:15377"/>
        <dbReference type="ChEBI" id="CHEBI:15378"/>
        <dbReference type="ChEBI" id="CHEBI:17408"/>
        <dbReference type="ChEBI" id="CHEBI:18035"/>
        <dbReference type="ChEBI" id="CHEBI:28868"/>
    </reaction>
</comment>
<comment type="catalytic activity">
    <reaction evidence="4">
        <text>a monoacylglycerol + H2O = glycerol + a fatty acid + H(+)</text>
        <dbReference type="Rhea" id="RHEA:15245"/>
        <dbReference type="ChEBI" id="CHEBI:15377"/>
        <dbReference type="ChEBI" id="CHEBI:15378"/>
        <dbReference type="ChEBI" id="CHEBI:17408"/>
        <dbReference type="ChEBI" id="CHEBI:17754"/>
        <dbReference type="ChEBI" id="CHEBI:28868"/>
    </reaction>
</comment>
<gene>
    <name evidence="7" type="ORF">VKT23_008944</name>
</gene>
<dbReference type="PANTHER" id="PTHR45856:SF25">
    <property type="entry name" value="FUNGAL LIPASE-LIKE DOMAIN-CONTAINING PROTEIN"/>
    <property type="match status" value="1"/>
</dbReference>
<reference evidence="7 8" key="1">
    <citation type="submission" date="2024-01" db="EMBL/GenBank/DDBJ databases">
        <title>A draft genome for the cacao thread blight pathogen Marasmiellus scandens.</title>
        <authorList>
            <person name="Baruah I.K."/>
            <person name="Leung J."/>
            <person name="Bukari Y."/>
            <person name="Amoako-Attah I."/>
            <person name="Meinhardt L.W."/>
            <person name="Bailey B.A."/>
            <person name="Cohen S.P."/>
        </authorList>
    </citation>
    <scope>NUCLEOTIDE SEQUENCE [LARGE SCALE GENOMIC DNA]</scope>
    <source>
        <strain evidence="7 8">GH-19</strain>
    </source>
</reference>
<evidence type="ECO:0000256" key="5">
    <source>
        <dbReference type="SAM" id="SignalP"/>
    </source>
</evidence>
<protein>
    <recommendedName>
        <fullName evidence="6">Fungal lipase-type domain-containing protein</fullName>
    </recommendedName>
</protein>
<evidence type="ECO:0000313" key="7">
    <source>
        <dbReference type="EMBL" id="KAK7461016.1"/>
    </source>
</evidence>
<dbReference type="EMBL" id="JBANRG010000014">
    <property type="protein sequence ID" value="KAK7461016.1"/>
    <property type="molecule type" value="Genomic_DNA"/>
</dbReference>
<feature type="chain" id="PRO_5047207127" description="Fungal lipase-type domain-containing protein" evidence="5">
    <location>
        <begin position="21"/>
        <end position="302"/>
    </location>
</feature>
<accession>A0ABR1JG08</accession>
<evidence type="ECO:0000256" key="3">
    <source>
        <dbReference type="ARBA" id="ARBA00047591"/>
    </source>
</evidence>
<dbReference type="Gene3D" id="3.40.50.1820">
    <property type="entry name" value="alpha/beta hydrolase"/>
    <property type="match status" value="1"/>
</dbReference>
<dbReference type="InterPro" id="IPR051218">
    <property type="entry name" value="Sec_MonoDiacylglyc_Lipase"/>
</dbReference>
<proteinExistence type="inferred from homology"/>
<dbReference type="InterPro" id="IPR002921">
    <property type="entry name" value="Fungal_lipase-type"/>
</dbReference>
<evidence type="ECO:0000256" key="4">
    <source>
        <dbReference type="ARBA" id="ARBA00048461"/>
    </source>
</evidence>